<evidence type="ECO:0000259" key="6">
    <source>
        <dbReference type="Pfam" id="PF25454"/>
    </source>
</evidence>
<organism evidence="8 9">
    <name type="scientific">Ridgeia piscesae</name>
    <name type="common">Tubeworm</name>
    <dbReference type="NCBI Taxonomy" id="27915"/>
    <lineage>
        <taxon>Eukaryota</taxon>
        <taxon>Metazoa</taxon>
        <taxon>Spiralia</taxon>
        <taxon>Lophotrochozoa</taxon>
        <taxon>Annelida</taxon>
        <taxon>Polychaeta</taxon>
        <taxon>Sedentaria</taxon>
        <taxon>Canalipalpata</taxon>
        <taxon>Sabellida</taxon>
        <taxon>Siboglinidae</taxon>
        <taxon>Ridgeia</taxon>
    </lineage>
</organism>
<name>A0AAD9UFY8_RIDPI</name>
<sequence length="576" mass="62530">MAVPLPQRCQRQHCYLCDLPRTPWAMLHDFSEAVCRGCVNYEGPDRIEMVIEVARQMKRAAGIQDGRSHKPPGGGMPPRACIEPGTHEPRTIGPPPADRYPIHDGRLRSMMEFNVLPVGRLPNNVAGGGCHPRPDDHELPRRSPGRTAIQPLQHHGPAPHGRVVNSVVTLPPVNGRPRDNDADDSSNHSMGDANKRTGSGEDPTILPALVREAVALLSSATPFGVRFKKDHSLVGRVFAFDASSKPGFDYELKIFIEYPTGSCSVYNSASGLAKQMYCDSMKDLGKGLSSGFKYLEYEMKQDSGDWRLLGDLLPEAVRVFKEPLKKELLPTANAEAMTLLSSAMHRSLFPGAKLPIAVQRSFDGQIRKRKASPDLDGEAGKVDSESAKRQQWVHNQTEALKLTMGNCAAGSHSGPPSSTSVSPMSNHAATPPDSGAAPVQNGPSPMAALMSVTDKLPAGSASRMDMELLTTGHSPHPARSDSGLPNTETLKCTLCLERLEDTHFVQCPSVPEHKFCFPCSRDSIKSQGAGSEVYCPSGKKCPLVGSNVPWAFMQGEIATILGEDYKERKIKKEHDT</sequence>
<dbReference type="Pfam" id="PF11261">
    <property type="entry name" value="IRF-2BP1_2"/>
    <property type="match status" value="1"/>
</dbReference>
<evidence type="ECO:0000256" key="1">
    <source>
        <dbReference type="ARBA" id="ARBA00004123"/>
    </source>
</evidence>
<accession>A0AAD9UFY8</accession>
<evidence type="ECO:0000256" key="3">
    <source>
        <dbReference type="ARBA" id="ARBA00023242"/>
    </source>
</evidence>
<evidence type="ECO:0000313" key="8">
    <source>
        <dbReference type="EMBL" id="KAK2187850.1"/>
    </source>
</evidence>
<dbReference type="SUPFAM" id="SSF57850">
    <property type="entry name" value="RING/U-box"/>
    <property type="match status" value="1"/>
</dbReference>
<keyword evidence="3" id="KW-0539">Nucleus</keyword>
<dbReference type="GO" id="GO:0003714">
    <property type="term" value="F:transcription corepressor activity"/>
    <property type="evidence" value="ECO:0007669"/>
    <property type="project" value="TreeGrafter"/>
</dbReference>
<dbReference type="InterPro" id="IPR057414">
    <property type="entry name" value="Zf-C3HC4_IRF-2BP1_2"/>
</dbReference>
<comment type="subcellular location">
    <subcellularLocation>
        <location evidence="1">Nucleus</location>
    </subcellularLocation>
</comment>
<dbReference type="PANTHER" id="PTHR10816">
    <property type="entry name" value="MYELIN TRANSCRIPTION FACTOR 1-RELATED"/>
    <property type="match status" value="1"/>
</dbReference>
<feature type="domain" description="Interferon regulatory factor 2-binding protein 1/2-like C3HC4 zinc finger" evidence="6">
    <location>
        <begin position="490"/>
        <end position="561"/>
    </location>
</feature>
<dbReference type="Pfam" id="PF25457">
    <property type="entry name" value="IRF-2BP1_2_M"/>
    <property type="match status" value="1"/>
</dbReference>
<feature type="compositionally biased region" description="Basic and acidic residues" evidence="4">
    <location>
        <begin position="132"/>
        <end position="141"/>
    </location>
</feature>
<evidence type="ECO:0000256" key="4">
    <source>
        <dbReference type="SAM" id="MobiDB-lite"/>
    </source>
</evidence>
<proteinExistence type="inferred from homology"/>
<dbReference type="Proteomes" id="UP001209878">
    <property type="component" value="Unassembled WGS sequence"/>
</dbReference>
<dbReference type="AlphaFoldDB" id="A0AAD9UFY8"/>
<keyword evidence="9" id="KW-1185">Reference proteome</keyword>
<dbReference type="FunFam" id="1.10.10.1580:FF:000001">
    <property type="entry name" value="interferon regulatory factor 2-binding protein 2"/>
    <property type="match status" value="1"/>
</dbReference>
<feature type="domain" description="IRF-2BP1/2-like middle" evidence="7">
    <location>
        <begin position="199"/>
        <end position="332"/>
    </location>
</feature>
<dbReference type="EMBL" id="JAODUO010000153">
    <property type="protein sequence ID" value="KAK2187850.1"/>
    <property type="molecule type" value="Genomic_DNA"/>
</dbReference>
<feature type="region of interest" description="Disordered" evidence="4">
    <location>
        <begin position="406"/>
        <end position="447"/>
    </location>
</feature>
<dbReference type="GO" id="GO:0005634">
    <property type="term" value="C:nucleus"/>
    <property type="evidence" value="ECO:0007669"/>
    <property type="project" value="UniProtKB-SubCell"/>
</dbReference>
<evidence type="ECO:0000259" key="7">
    <source>
        <dbReference type="Pfam" id="PF25457"/>
    </source>
</evidence>
<dbReference type="GO" id="GO:0006357">
    <property type="term" value="P:regulation of transcription by RNA polymerase II"/>
    <property type="evidence" value="ECO:0007669"/>
    <property type="project" value="TreeGrafter"/>
</dbReference>
<evidence type="ECO:0000256" key="2">
    <source>
        <dbReference type="ARBA" id="ARBA00010802"/>
    </source>
</evidence>
<dbReference type="Pfam" id="PF25454">
    <property type="entry name" value="zf-C3HC4_IRF-2BP1_2"/>
    <property type="match status" value="1"/>
</dbReference>
<dbReference type="Gene3D" id="1.10.10.1580">
    <property type="entry name" value="Interferon regulatory factor 2-binding protein"/>
    <property type="match status" value="1"/>
</dbReference>
<dbReference type="InterPro" id="IPR022750">
    <property type="entry name" value="IRF-2BP1_2-like_Znf"/>
</dbReference>
<protein>
    <submittedName>
        <fullName evidence="8">Uncharacterized protein</fullName>
    </submittedName>
</protein>
<evidence type="ECO:0000259" key="5">
    <source>
        <dbReference type="Pfam" id="PF11261"/>
    </source>
</evidence>
<dbReference type="InterPro" id="IPR044882">
    <property type="entry name" value="I2BP1/2_C3HC4-RING_sf"/>
</dbReference>
<comment type="caution">
    <text evidence="8">The sequence shown here is derived from an EMBL/GenBank/DDBJ whole genome shotgun (WGS) entry which is preliminary data.</text>
</comment>
<dbReference type="PANTHER" id="PTHR10816:SF19">
    <property type="entry name" value="PROTEIN INTERACTING WITH TTK69 AND SIN3A, ISOFORM D"/>
    <property type="match status" value="1"/>
</dbReference>
<evidence type="ECO:0000313" key="9">
    <source>
        <dbReference type="Proteomes" id="UP001209878"/>
    </source>
</evidence>
<feature type="compositionally biased region" description="Basic and acidic residues" evidence="4">
    <location>
        <begin position="378"/>
        <end position="388"/>
    </location>
</feature>
<feature type="region of interest" description="Disordered" evidence="4">
    <location>
        <begin position="365"/>
        <end position="391"/>
    </location>
</feature>
<feature type="region of interest" description="Disordered" evidence="4">
    <location>
        <begin position="125"/>
        <end position="204"/>
    </location>
</feature>
<gene>
    <name evidence="8" type="ORF">NP493_153g10019</name>
</gene>
<comment type="similarity">
    <text evidence="2">Belongs to the IRF2BP family.</text>
</comment>
<feature type="compositionally biased region" description="Low complexity" evidence="4">
    <location>
        <begin position="411"/>
        <end position="425"/>
    </location>
</feature>
<dbReference type="InterPro" id="IPR058682">
    <property type="entry name" value="IRF-2BP1/2-like_M"/>
</dbReference>
<reference evidence="8" key="1">
    <citation type="journal article" date="2023" name="Mol. Biol. Evol.">
        <title>Third-Generation Sequencing Reveals the Adaptive Role of the Epigenome in Three Deep-Sea Polychaetes.</title>
        <authorList>
            <person name="Perez M."/>
            <person name="Aroh O."/>
            <person name="Sun Y."/>
            <person name="Lan Y."/>
            <person name="Juniper S.K."/>
            <person name="Young C.R."/>
            <person name="Angers B."/>
            <person name="Qian P.Y."/>
        </authorList>
    </citation>
    <scope>NUCLEOTIDE SEQUENCE</scope>
    <source>
        <strain evidence="8">R07B-5</strain>
    </source>
</reference>
<feature type="domain" description="Interferon regulatory factor 2-binding protein 1/2-like zinc finger" evidence="5">
    <location>
        <begin position="10"/>
        <end position="60"/>
    </location>
</feature>